<dbReference type="Gene3D" id="3.30.160.60">
    <property type="entry name" value="Classic Zinc Finger"/>
    <property type="match status" value="1"/>
</dbReference>
<keyword evidence="3" id="KW-1185">Reference proteome</keyword>
<feature type="compositionally biased region" description="Low complexity" evidence="1">
    <location>
        <begin position="288"/>
        <end position="299"/>
    </location>
</feature>
<feature type="compositionally biased region" description="Polar residues" evidence="1">
    <location>
        <begin position="1"/>
        <end position="14"/>
    </location>
</feature>
<dbReference type="AlphaFoldDB" id="A0AAJ0B8S6"/>
<proteinExistence type="predicted"/>
<accession>A0AAJ0B8S6</accession>
<organism evidence="2 3">
    <name type="scientific">Echria macrotheca</name>
    <dbReference type="NCBI Taxonomy" id="438768"/>
    <lineage>
        <taxon>Eukaryota</taxon>
        <taxon>Fungi</taxon>
        <taxon>Dikarya</taxon>
        <taxon>Ascomycota</taxon>
        <taxon>Pezizomycotina</taxon>
        <taxon>Sordariomycetes</taxon>
        <taxon>Sordariomycetidae</taxon>
        <taxon>Sordariales</taxon>
        <taxon>Schizotheciaceae</taxon>
        <taxon>Echria</taxon>
    </lineage>
</organism>
<evidence type="ECO:0000313" key="3">
    <source>
        <dbReference type="Proteomes" id="UP001239445"/>
    </source>
</evidence>
<feature type="region of interest" description="Disordered" evidence="1">
    <location>
        <begin position="1"/>
        <end position="44"/>
    </location>
</feature>
<dbReference type="EMBL" id="MU839837">
    <property type="protein sequence ID" value="KAK1753587.1"/>
    <property type="molecule type" value="Genomic_DNA"/>
</dbReference>
<feature type="region of interest" description="Disordered" evidence="1">
    <location>
        <begin position="269"/>
        <end position="345"/>
    </location>
</feature>
<feature type="region of interest" description="Disordered" evidence="1">
    <location>
        <begin position="136"/>
        <end position="157"/>
    </location>
</feature>
<dbReference type="PANTHER" id="PTHR38166">
    <property type="entry name" value="C2H2-TYPE DOMAIN-CONTAINING PROTEIN-RELATED"/>
    <property type="match status" value="1"/>
</dbReference>
<comment type="caution">
    <text evidence="2">The sequence shown here is derived from an EMBL/GenBank/DDBJ whole genome shotgun (WGS) entry which is preliminary data.</text>
</comment>
<name>A0AAJ0B8S6_9PEZI</name>
<dbReference type="Proteomes" id="UP001239445">
    <property type="component" value="Unassembled WGS sequence"/>
</dbReference>
<gene>
    <name evidence="2" type="ORF">QBC47DRAFT_362472</name>
</gene>
<evidence type="ECO:0000313" key="2">
    <source>
        <dbReference type="EMBL" id="KAK1753587.1"/>
    </source>
</evidence>
<protein>
    <recommendedName>
        <fullName evidence="4">C2H2-type domain-containing protein</fullName>
    </recommendedName>
</protein>
<dbReference type="PANTHER" id="PTHR38166:SF1">
    <property type="entry name" value="C2H2-TYPE DOMAIN-CONTAINING PROTEIN"/>
    <property type="match status" value="1"/>
</dbReference>
<evidence type="ECO:0008006" key="4">
    <source>
        <dbReference type="Google" id="ProtNLM"/>
    </source>
</evidence>
<sequence length="819" mass="91014">MSSTVTVMRSNPSSGPRKRGANDMGDGDDEFQDEEEADEGDGACLGPVDVLNRKKVKAEDYPCPFRKRNPLRYNVREWEYCAKAPFKSMTDLKKHIIKIHRQQQLTYSCVRCHEVFPRYHDLNAHLLKENNDMCKKREPSTNHASFDDHVSPDVESQLRSRSQHFDWPNLWLTLFPNDEPEKIPDPDFEPPVELHEVSHEYHSALPEFQDKLATALGTLLPKSTGASHASGGTQNTDYILRSMIENIVNDFMDDVFRKAKAQALNVSTSLNARPPGDVLSAPLRVGVRRPSSTGTRPRSAASTNASSGPRLILPNQGPAFASRLNSWSPSQSRNSSPVSSTRTSSYFGSQMAMRSIADINPRQTQMSLAVARVQGQAQKNHDLNHHRDSGVDVGIPSGSCSTNIFEPQAGWSSPDYSQVDLTYTAPDGTLGSDEHVMGLHHGFELDFSQLGPDEQQGLIDSVLMTYQSGEAEGSSEHASMGLGPDFFACNTLSIRRYCQVFVAPNDTPTSSPLSQILQIKASILYEVSALDCVRLRSVSKQWNAFLSAQGEHLARRYKESERISPLAMDLFLPPTTAAGMKDDGICGVALCEYRTSQAEDVALLITERLNDRHRPPIAPEGAPELSRKEISLSLLYISHLLIGCGLGFAECPSGGSCCLEEWRVEAVIRHLAPWHVLKRCNDKMGGVDCLVLEGWKLLWAYLGDLLGVRELVSTPNLRSIILVVGGFPLVLKLAELDRDRRSGLVVKWCKQICLGGDRYATAWLAPIPKTPPLSGLQSVCLLENIRVENQLHLWDLIMRCIGDYYREYRERTRMAKSTG</sequence>
<feature type="compositionally biased region" description="Low complexity" evidence="1">
    <location>
        <begin position="325"/>
        <end position="345"/>
    </location>
</feature>
<feature type="compositionally biased region" description="Acidic residues" evidence="1">
    <location>
        <begin position="25"/>
        <end position="41"/>
    </location>
</feature>
<evidence type="ECO:0000256" key="1">
    <source>
        <dbReference type="SAM" id="MobiDB-lite"/>
    </source>
</evidence>
<reference evidence="2" key="1">
    <citation type="submission" date="2023-06" db="EMBL/GenBank/DDBJ databases">
        <title>Genome-scale phylogeny and comparative genomics of the fungal order Sordariales.</title>
        <authorList>
            <consortium name="Lawrence Berkeley National Laboratory"/>
            <person name="Hensen N."/>
            <person name="Bonometti L."/>
            <person name="Westerberg I."/>
            <person name="Brannstrom I.O."/>
            <person name="Guillou S."/>
            <person name="Cros-Aarteil S."/>
            <person name="Calhoun S."/>
            <person name="Haridas S."/>
            <person name="Kuo A."/>
            <person name="Mondo S."/>
            <person name="Pangilinan J."/>
            <person name="Riley R."/>
            <person name="Labutti K."/>
            <person name="Andreopoulos B."/>
            <person name="Lipzen A."/>
            <person name="Chen C."/>
            <person name="Yanf M."/>
            <person name="Daum C."/>
            <person name="Ng V."/>
            <person name="Clum A."/>
            <person name="Steindorff A."/>
            <person name="Ohm R."/>
            <person name="Martin F."/>
            <person name="Silar P."/>
            <person name="Natvig D."/>
            <person name="Lalanne C."/>
            <person name="Gautier V."/>
            <person name="Ament-Velasquez S.L."/>
            <person name="Kruys A."/>
            <person name="Hutchinson M.I."/>
            <person name="Powell A.J."/>
            <person name="Barry K."/>
            <person name="Miller A.N."/>
            <person name="Grigoriev I.V."/>
            <person name="Debuchy R."/>
            <person name="Gladieux P."/>
            <person name="Thoren M.H."/>
            <person name="Johannesson H."/>
        </authorList>
    </citation>
    <scope>NUCLEOTIDE SEQUENCE</scope>
    <source>
        <strain evidence="2">PSN4</strain>
    </source>
</reference>